<feature type="domain" description="Cyclin-like" evidence="3">
    <location>
        <begin position="102"/>
        <end position="186"/>
    </location>
</feature>
<protein>
    <submittedName>
        <fullName evidence="4">Cyclin</fullName>
    </submittedName>
</protein>
<sequence length="318" mass="36287">MLAIENECNVLPTASSIKQDINSTESMDNTLQNEIYADDYSDPDIYSDSSESEEEEVDEQAIMYNKIRMQLYNEEKSVFNSIDKKLSIQTEINLAERDNAALWMMNINQKWGFPIEILLTAVTYLDILLSRKIIQKEKLLLMAAVCFRTAAKVEVKKYPNANLFNQASGTTFSFEEMNLAEFTLIEALDFKLSYPNVKTFMRMIMSAAKVNDVAHFLIDLIIEKVSMMNHFMNYYPSIIAASIVAVTLAGTGNFDEARKVIVGQIFPDEKMLKECLHDVKEIGAMFVSALSHFDRASDPIVKYLENVKFDFPVSRLVY</sequence>
<dbReference type="InterPro" id="IPR004367">
    <property type="entry name" value="Cyclin_C-dom"/>
</dbReference>
<dbReference type="SMART" id="SM00385">
    <property type="entry name" value="CYCLIN"/>
    <property type="match status" value="1"/>
</dbReference>
<dbReference type="AlphaFoldDB" id="A0A1J4J661"/>
<evidence type="ECO:0000259" key="3">
    <source>
        <dbReference type="SMART" id="SM00385"/>
    </source>
</evidence>
<organism evidence="4 5">
    <name type="scientific">Tritrichomonas foetus</name>
    <dbReference type="NCBI Taxonomy" id="1144522"/>
    <lineage>
        <taxon>Eukaryota</taxon>
        <taxon>Metamonada</taxon>
        <taxon>Parabasalia</taxon>
        <taxon>Tritrichomonadida</taxon>
        <taxon>Tritrichomonadidae</taxon>
        <taxon>Tritrichomonas</taxon>
    </lineage>
</organism>
<dbReference type="SUPFAM" id="SSF47954">
    <property type="entry name" value="Cyclin-like"/>
    <property type="match status" value="2"/>
</dbReference>
<name>A0A1J4J661_9EUKA</name>
<dbReference type="InterPro" id="IPR039361">
    <property type="entry name" value="Cyclin"/>
</dbReference>
<dbReference type="OrthoDB" id="5590282at2759"/>
<dbReference type="Proteomes" id="UP000179807">
    <property type="component" value="Unassembled WGS sequence"/>
</dbReference>
<evidence type="ECO:0000256" key="1">
    <source>
        <dbReference type="ARBA" id="ARBA00023127"/>
    </source>
</evidence>
<evidence type="ECO:0000313" key="4">
    <source>
        <dbReference type="EMBL" id="OHS94702.1"/>
    </source>
</evidence>
<comment type="similarity">
    <text evidence="2">Belongs to the cyclin family.</text>
</comment>
<accession>A0A1J4J661</accession>
<dbReference type="EMBL" id="MLAK01001296">
    <property type="protein sequence ID" value="OHS94702.1"/>
    <property type="molecule type" value="Genomic_DNA"/>
</dbReference>
<dbReference type="PANTHER" id="PTHR10177">
    <property type="entry name" value="CYCLINS"/>
    <property type="match status" value="1"/>
</dbReference>
<dbReference type="InterPro" id="IPR036915">
    <property type="entry name" value="Cyclin-like_sf"/>
</dbReference>
<keyword evidence="1 2" id="KW-0195">Cyclin</keyword>
<dbReference type="Gene3D" id="1.10.472.10">
    <property type="entry name" value="Cyclin-like"/>
    <property type="match status" value="2"/>
</dbReference>
<evidence type="ECO:0000256" key="2">
    <source>
        <dbReference type="RuleBase" id="RU000383"/>
    </source>
</evidence>
<dbReference type="RefSeq" id="XP_068347839.1">
    <property type="nucleotide sequence ID" value="XM_068512448.1"/>
</dbReference>
<dbReference type="Pfam" id="PF00134">
    <property type="entry name" value="Cyclin_N"/>
    <property type="match status" value="1"/>
</dbReference>
<gene>
    <name evidence="4" type="ORF">TRFO_39100</name>
</gene>
<comment type="caution">
    <text evidence="4">The sequence shown here is derived from an EMBL/GenBank/DDBJ whole genome shotgun (WGS) entry which is preliminary data.</text>
</comment>
<dbReference type="GeneID" id="94847152"/>
<keyword evidence="5" id="KW-1185">Reference proteome</keyword>
<evidence type="ECO:0000313" key="5">
    <source>
        <dbReference type="Proteomes" id="UP000179807"/>
    </source>
</evidence>
<dbReference type="Pfam" id="PF02984">
    <property type="entry name" value="Cyclin_C"/>
    <property type="match status" value="1"/>
</dbReference>
<proteinExistence type="inferred from homology"/>
<dbReference type="CDD" id="cd20544">
    <property type="entry name" value="CYCLIN_AtCycD-like_rpt2"/>
    <property type="match status" value="1"/>
</dbReference>
<dbReference type="InterPro" id="IPR006671">
    <property type="entry name" value="Cyclin_N"/>
</dbReference>
<reference evidence="4" key="1">
    <citation type="submission" date="2016-10" db="EMBL/GenBank/DDBJ databases">
        <authorList>
            <person name="Benchimol M."/>
            <person name="Almeida L.G."/>
            <person name="Vasconcelos A.T."/>
            <person name="Perreira-Neves A."/>
            <person name="Rosa I.A."/>
            <person name="Tasca T."/>
            <person name="Bogo M.R."/>
            <person name="de Souza W."/>
        </authorList>
    </citation>
    <scope>NUCLEOTIDE SEQUENCE [LARGE SCALE GENOMIC DNA]</scope>
    <source>
        <strain evidence="4">K</strain>
    </source>
</reference>
<dbReference type="VEuPathDB" id="TrichDB:TRFO_39100"/>
<dbReference type="InterPro" id="IPR013763">
    <property type="entry name" value="Cyclin-like_dom"/>
</dbReference>